<reference evidence="1" key="1">
    <citation type="submission" date="2023-07" db="EMBL/GenBank/DDBJ databases">
        <title>Chromosome-level Genome Assembly of Striped Snakehead (Channa striata).</title>
        <authorList>
            <person name="Liu H."/>
        </authorList>
    </citation>
    <scope>NUCLEOTIDE SEQUENCE</scope>
    <source>
        <strain evidence="1">Gz</strain>
        <tissue evidence="1">Muscle</tissue>
    </source>
</reference>
<dbReference type="Proteomes" id="UP001187415">
    <property type="component" value="Unassembled WGS sequence"/>
</dbReference>
<gene>
    <name evidence="1" type="ORF">Q5P01_024074</name>
</gene>
<evidence type="ECO:0000313" key="2">
    <source>
        <dbReference type="Proteomes" id="UP001187415"/>
    </source>
</evidence>
<accession>A0AA88IKR3</accession>
<name>A0AA88IKR3_CHASR</name>
<dbReference type="PANTHER" id="PTHR15665">
    <property type="entry name" value="ASTEROID PROTEIN"/>
    <property type="match status" value="1"/>
</dbReference>
<dbReference type="EMBL" id="JAUPFM010000020">
    <property type="protein sequence ID" value="KAK2818513.1"/>
    <property type="molecule type" value="Genomic_DNA"/>
</dbReference>
<comment type="caution">
    <text evidence="1">The sequence shown here is derived from an EMBL/GenBank/DDBJ whole genome shotgun (WGS) entry which is preliminary data.</text>
</comment>
<dbReference type="AlphaFoldDB" id="A0AA88IKR3"/>
<dbReference type="InterPro" id="IPR026832">
    <property type="entry name" value="Asteroid"/>
</dbReference>
<proteinExistence type="predicted"/>
<evidence type="ECO:0000313" key="1">
    <source>
        <dbReference type="EMBL" id="KAK2818513.1"/>
    </source>
</evidence>
<dbReference type="PANTHER" id="PTHR15665:SF1">
    <property type="entry name" value="PROTEIN ASTEROID HOMOLOG 1"/>
    <property type="match status" value="1"/>
</dbReference>
<keyword evidence="2" id="KW-1185">Reference proteome</keyword>
<protein>
    <submittedName>
        <fullName evidence="1">Uncharacterized protein</fullName>
    </submittedName>
</protein>
<sequence>MEKIKVEGERSQLQPDVAHAFCQWQCCFRQSLHLNQLLCFPLPEPDCSRLYCGPLLHQLSAELRRDPDSITDLMNEDQRRLYYTLKHMNWAVRDQ</sequence>
<organism evidence="1 2">
    <name type="scientific">Channa striata</name>
    <name type="common">Snakehead murrel</name>
    <name type="synonym">Ophicephalus striatus</name>
    <dbReference type="NCBI Taxonomy" id="64152"/>
    <lineage>
        <taxon>Eukaryota</taxon>
        <taxon>Metazoa</taxon>
        <taxon>Chordata</taxon>
        <taxon>Craniata</taxon>
        <taxon>Vertebrata</taxon>
        <taxon>Euteleostomi</taxon>
        <taxon>Actinopterygii</taxon>
        <taxon>Neopterygii</taxon>
        <taxon>Teleostei</taxon>
        <taxon>Neoteleostei</taxon>
        <taxon>Acanthomorphata</taxon>
        <taxon>Anabantaria</taxon>
        <taxon>Anabantiformes</taxon>
        <taxon>Channoidei</taxon>
        <taxon>Channidae</taxon>
        <taxon>Channa</taxon>
    </lineage>
</organism>